<proteinExistence type="predicted"/>
<reference evidence="2 3" key="1">
    <citation type="submission" date="2024-02" db="EMBL/GenBank/DDBJ databases">
        <authorList>
            <person name="Chen Y."/>
            <person name="Shah S."/>
            <person name="Dougan E. K."/>
            <person name="Thang M."/>
            <person name="Chan C."/>
        </authorList>
    </citation>
    <scope>NUCLEOTIDE SEQUENCE [LARGE SCALE GENOMIC DNA]</scope>
</reference>
<dbReference type="EMBL" id="CAXAMN010025472">
    <property type="protein sequence ID" value="CAK9095330.1"/>
    <property type="molecule type" value="Genomic_DNA"/>
</dbReference>
<protein>
    <submittedName>
        <fullName evidence="2">Uncharacterized protein</fullName>
    </submittedName>
</protein>
<comment type="caution">
    <text evidence="2">The sequence shown here is derived from an EMBL/GenBank/DDBJ whole genome shotgun (WGS) entry which is preliminary data.</text>
</comment>
<evidence type="ECO:0000313" key="2">
    <source>
        <dbReference type="EMBL" id="CAK9095330.1"/>
    </source>
</evidence>
<feature type="region of interest" description="Disordered" evidence="1">
    <location>
        <begin position="158"/>
        <end position="192"/>
    </location>
</feature>
<feature type="region of interest" description="Disordered" evidence="1">
    <location>
        <begin position="219"/>
        <end position="245"/>
    </location>
</feature>
<name>A0ABP0R5B2_9DINO</name>
<organism evidence="2 3">
    <name type="scientific">Durusdinium trenchii</name>
    <dbReference type="NCBI Taxonomy" id="1381693"/>
    <lineage>
        <taxon>Eukaryota</taxon>
        <taxon>Sar</taxon>
        <taxon>Alveolata</taxon>
        <taxon>Dinophyceae</taxon>
        <taxon>Suessiales</taxon>
        <taxon>Symbiodiniaceae</taxon>
        <taxon>Durusdinium</taxon>
    </lineage>
</organism>
<accession>A0ABP0R5B2</accession>
<dbReference type="Proteomes" id="UP001642484">
    <property type="component" value="Unassembled WGS sequence"/>
</dbReference>
<evidence type="ECO:0000313" key="3">
    <source>
        <dbReference type="Proteomes" id="UP001642484"/>
    </source>
</evidence>
<keyword evidence="3" id="KW-1185">Reference proteome</keyword>
<sequence length="245" mass="27096">MPWEVAWMGVTSATYELLQCGSFSTEQCGWAAETFSDMQCKITRLQCKNKADCNTAGRCEYEADDWQIEENGGLCVTPTSFSGDSPYQPDRDLWNDCSQLGGEMRSYGCWMRDISTKDACQQASAKWFNWAPSKSKCEVPGYAWKKGDVARGHMAALSRAGTPGPSDCSKSPTAEADGNAGHQSCEEERSSAGQIQQVLAKNKKLSWLEGWKARLGRCSKQQTRLTRSFKPELKGRGDSPSSPKR</sequence>
<gene>
    <name evidence="2" type="ORF">CCMP2556_LOCUS45406</name>
</gene>
<evidence type="ECO:0000256" key="1">
    <source>
        <dbReference type="SAM" id="MobiDB-lite"/>
    </source>
</evidence>